<evidence type="ECO:0000313" key="1">
    <source>
        <dbReference type="EMBL" id="ELU45461.1"/>
    </source>
</evidence>
<name>L8X566_THACA</name>
<organism evidence="1 2">
    <name type="scientific">Thanatephorus cucumeris (strain AG1-IA)</name>
    <name type="common">Rice sheath blight fungus</name>
    <name type="synonym">Rhizoctonia solani</name>
    <dbReference type="NCBI Taxonomy" id="983506"/>
    <lineage>
        <taxon>Eukaryota</taxon>
        <taxon>Fungi</taxon>
        <taxon>Dikarya</taxon>
        <taxon>Basidiomycota</taxon>
        <taxon>Agaricomycotina</taxon>
        <taxon>Agaricomycetes</taxon>
        <taxon>Cantharellales</taxon>
        <taxon>Ceratobasidiaceae</taxon>
        <taxon>Rhizoctonia</taxon>
        <taxon>Rhizoctonia solani AG-1</taxon>
    </lineage>
</organism>
<evidence type="ECO:0000313" key="2">
    <source>
        <dbReference type="Proteomes" id="UP000011668"/>
    </source>
</evidence>
<proteinExistence type="predicted"/>
<keyword evidence="2" id="KW-1185">Reference proteome</keyword>
<dbReference type="EMBL" id="AFRT01000076">
    <property type="protein sequence ID" value="ELU45461.1"/>
    <property type="molecule type" value="Genomic_DNA"/>
</dbReference>
<dbReference type="Proteomes" id="UP000011668">
    <property type="component" value="Unassembled WGS sequence"/>
</dbReference>
<dbReference type="HOGENOM" id="CLU_2639779_0_0_1"/>
<gene>
    <name evidence="1" type="ORF">AG1IA_00505</name>
</gene>
<reference evidence="1 2" key="1">
    <citation type="journal article" date="2013" name="Nat. Commun.">
        <title>The evolution and pathogenic mechanisms of the rice sheath blight pathogen.</title>
        <authorList>
            <person name="Zheng A."/>
            <person name="Lin R."/>
            <person name="Xu L."/>
            <person name="Qin P."/>
            <person name="Tang C."/>
            <person name="Ai P."/>
            <person name="Zhang D."/>
            <person name="Liu Y."/>
            <person name="Sun Z."/>
            <person name="Feng H."/>
            <person name="Wang Y."/>
            <person name="Chen Y."/>
            <person name="Liang X."/>
            <person name="Fu R."/>
            <person name="Li Q."/>
            <person name="Zhang J."/>
            <person name="Yu X."/>
            <person name="Xie Z."/>
            <person name="Ding L."/>
            <person name="Guan P."/>
            <person name="Tang J."/>
            <person name="Liang Y."/>
            <person name="Wang S."/>
            <person name="Deng Q."/>
            <person name="Li S."/>
            <person name="Zhu J."/>
            <person name="Wang L."/>
            <person name="Liu H."/>
            <person name="Li P."/>
        </authorList>
    </citation>
    <scope>NUCLEOTIDE SEQUENCE [LARGE SCALE GENOMIC DNA]</scope>
    <source>
        <strain evidence="2">AG-1 IA</strain>
    </source>
</reference>
<accession>L8X566</accession>
<comment type="caution">
    <text evidence="1">The sequence shown here is derived from an EMBL/GenBank/DDBJ whole genome shotgun (WGS) entry which is preliminary data.</text>
</comment>
<sequence>MNIVPKVYRVLMNNKYFRDAVTISPLIGSGSSENLIVTSKSGIYEAHASSCVLGRLNHDIIKYAGLFLENLGLFPTN</sequence>
<protein>
    <submittedName>
        <fullName evidence="1">Uncharacterized protein</fullName>
    </submittedName>
</protein>
<dbReference type="AlphaFoldDB" id="L8X566"/>